<protein>
    <recommendedName>
        <fullName evidence="4">MAM domain-containing protein</fullName>
    </recommendedName>
</protein>
<feature type="chain" id="PRO_5026937374" description="MAM domain-containing protein" evidence="1">
    <location>
        <begin position="27"/>
        <end position="5490"/>
    </location>
</feature>
<dbReference type="InterPro" id="IPR025667">
    <property type="entry name" value="SprB_repeat"/>
</dbReference>
<evidence type="ECO:0000313" key="3">
    <source>
        <dbReference type="Proteomes" id="UP000479938"/>
    </source>
</evidence>
<keyword evidence="3" id="KW-1185">Reference proteome</keyword>
<accession>A0A6J4G892</accession>
<dbReference type="Proteomes" id="UP000479938">
    <property type="component" value="Unassembled WGS sequence"/>
</dbReference>
<organism evidence="2 3">
    <name type="scientific">Flavobacterium bizetiae</name>
    <dbReference type="NCBI Taxonomy" id="2704140"/>
    <lineage>
        <taxon>Bacteria</taxon>
        <taxon>Pseudomonadati</taxon>
        <taxon>Bacteroidota</taxon>
        <taxon>Flavobacteriia</taxon>
        <taxon>Flavobacteriales</taxon>
        <taxon>Flavobacteriaceae</taxon>
        <taxon>Flavobacterium</taxon>
    </lineage>
</organism>
<dbReference type="Pfam" id="PF13585">
    <property type="entry name" value="CHU_C"/>
    <property type="match status" value="1"/>
</dbReference>
<proteinExistence type="predicted"/>
<dbReference type="NCBIfam" id="TIGR04131">
    <property type="entry name" value="Bac_Flav_CTERM"/>
    <property type="match status" value="1"/>
</dbReference>
<evidence type="ECO:0000256" key="1">
    <source>
        <dbReference type="SAM" id="SignalP"/>
    </source>
</evidence>
<sequence length="5490" mass="584756">MIMRKPTILRTLIFVLAMLFNFASYSQNGIAYNSKFPKNLNENIFLKTNNQFENPFSLDTNTDPNNAKVAVPAIENPVIKYAQGEYAGVVSECPNDGKKLPKLFLCGKNDSRLIKTGITDAISIQWERRTGGCTPNLNGNCANDADNCTWADVASGPDYNASAAGEFRVKIRYADKTEFIFYFNVYTNEVDPTGIIKSDIVKDGTGCVIPGKIIAGGFGAAYEYSFTTNPDANTWQDSNTYQVTKADKYNVFIRLRGITGSCIFNVKGIVVSEINFASTVVETQPACNGEKGSVIVRPNTLNNQFVYQIFKDTDLKNAIATGGPKSIAEHEFTGLADGNYVIVTTIEGTCATDTQKITIKSKTKLLNNSSITAVMNNCTTGIITGGAAEGTPPYNYYVNIDNAGFVLVPNGKVIVSKGGTYEMRVKDLNGCTADKKFVIDDVTKPEYKITTATSGNCNPTGTINITVTNKNGNNVIEVSKDFGVSWQTISLNNYTYPNLVAGEYNIGVRYKASSSTKTYCTDAFTIVNIGTTTGLTASAGVAALAGCAPDGVKGIVRITNPQGGTAPYEYWFNKDDGWQKTNEGYLPEGGPYTVVIRDKSLCTYDMGNIYMDAKPTAPDIKRGPLVFNCDGTANQSVIINGGAGDPRYTFQYYIDGYPNPNTAQPNVFLNIPQGQHFITVDYNVKSATTSSNLLTETFGSGENTTSPGINTFYYCFERQIQDNSQSATWCNGSPAINDGDYSVTSYINQTATSGWNWRYPRDNTSAGKDPKGRFLAVNIGDKIPVTTILYEKQINDVIPNQPINFEFYAMNLMMPGAGKADANLRIALVDDSGTEISWFATGPITRSNNDLDWQKFPKTAITLDPGAHTSLRFIVRSNVRDDNGNDVAIDDIKVYQVPRVCGAQFKWDFTINAPPKFIGTVEGITPVSCFGSKDGSFTIKAENFDTTNGYEYSIDGGVKWYTSKVAEVKFPNATFPDIVAKTYDIRIRYNKTATDCSYTIPTIIKSPDLFKLNVSATDATCSTKAIVTAKIEGGTGPTYAITLTNTADGTKQPFVVDPVDGEYKVRDVLPGNYTVSGVDGKNCPASQITNLKVNGPVAIKAEIDASSNLCFNATTGASIVVKIIGGKGKFQYKVRFNGGNYSDLSDLFDGPTFTYPVSKEGIYDFIIVDANGCSADAVSQTISPVFGAKPSIKAALSCKAGAAAAATILVTIEGGAAPFNYIVKNSLGTKVDEGTTTTSTFEFTTTISDTYTFEIVDFNKCPIKILQKISDKIQVTAEAKPNNATCFGTKNGYVDLKGLTGVAPYTFEFNGTGGFSNKTHYDGLEGSVAGIDYTFIVKDANECTKSYSFKIYQPEDISGKAEISTAYTCDHAATITVSEVKGGTPQYKYTLLLDNVVVAGPQDGLTFSNLSIAGEYKVVISDANSCSKTITVGTITALNKPASMKIDHSPVTCPTNRSTITITDVKNAAGTILTTGLEYRMVSPTAGTFSTNNTFTNLAADVEYTFEVRDANNCKVQDKHFIPLPKSFTVGSKSTPVSCFTGSTDGTATFTITGIDAGTGYTYQVDALPLETKTSTGSPFDIVITGLAAGDHKIVVTNSTTNCPITEIVKVQGPTAALALNAPDLTHVTCKDQGTATINAVDGWGTYTYTITRTLPLPAGAAKVQVNNNKFINLAPGTYSVSVSDLRGCIVAGQTFVINDFVKPSAQISVNTIYCAGGLGATLIAEPTSAPNPNPNYEYKLNSGSYQPSGTFKGLTPGDYTITVRDIVTGCTDVLAKQTIAQPLSATPRIEADLTCDPTSPEAKIEVSIFNGYPDYKYRVNTTGVFSSEAYTNVSSGQTKFSHSVLEGTYYFEITDSKGCTVIVSQKVDATVKPDFTTDKVDVKCKGDNTGTITVNATPALGTYTYVLNTVPATVEVTQTTNIFKNLKAGKYSIYVIDAKKCKSDAKTVDINEPSIGLTVDAKVTTELLCDASNNAKPAKITVTVTGGTPFPGINPYRYSYNGVMPPVVSNVYTTTDSGTVTVQVFDANNCSLSTPIDVEIKGLKSPTALSFSQDPIISCKSSEKTTDLKVTVTNGVAPFKFEITSTDAAIAPANPVVTGIATQDHTFLGLYPGNYHFKITDNNGCTVVDEYYVKPVDPINAVGSIVTNVTCNGLSDGVIKFTISGNTAGGYTFGLVSSASPTNIVGNDVAGVVTYTGLKGGLTYTFTVTNTATGCTATDDVILGDPDAITIVKADGTKVFCDKRKTNITIIASGGTGTLNYAVVKQGVTPVAGDYNTTGLFEKDTRPAPVGEGLLYDVYITDGKGCPKQVPLVIKENVSPTIDPLTPQCFTGVAFDITITGTVYTGSTTKLYGINGVYDTNPVKNITKEGTYKLSIKDDNGCISDIVDYIVTKQLTANPILDKDLTCTAVAPFTPSAQVTITPNGGTGTYTYQYKVDTGSGYGSYIGFSGPVFTTPTAGKYIFEVTSGGCKVETSVIEITTPVQPVINDFTASAINCFGEENASITIDYDNTKGEKPYVFNVFNNTTGHDYKSQTSGLAAGNYTVTITDAKGCSASVTKNIVGPTPILIEHHEVPITCVDDGTGTGVNMSKGSIIIDKITDGINTVGGTGGTKPYNYYVTGVNGYSEKEENNDGTTSVKFNVVDFGLYQIRVVDAKGCTQLVQNVLVASDVKDLDIVINSTVNCASATKGTADITIPDPAGLIGPGPFFFALYTGPGMVYDPLSPLWVPEDGLGSKHAIISGLIPGVLYTFIVYDSKTGCYYYETSETPVPTNSKIVIDKEVAHNITCKGNHDGTFSFELSTPYGVATPVTYQLLDSQSLAPVGPAVPVTIPATGTLPVGPITGLYFGNYFVLVKEVGAATNAGCSVVSDPFNITESQIALGLDASSTHNANTCVANAGIITAVANNGTASVSNPYLYQIFPDDGVVGVIDGSDPVLTDPVFSATFSNPLHKLSTFYKEKGDYIVYVRDANGCIKAAFVTVLEDDAPQITPPAAICFADLPKTVTISGTVFTGSSISYSIGNGLPATAVAGAYRTTPSFLITAPGNYTFFVKDDNNCVAKVGYVVSDKITVDLNVKTPLSCKAVKDATIHGEVAGGLGTGYSYRVKFGTGGTYSSAFPITGTTFDYTSASAPGNYIFEITDGNCIIENTVTVNPLIPTVFDVDIIDVKCKSESTGTIIVNVTSADFDVEYKLDKTDAPTASYPYQLTNRFDNLPAGTYTITVRDSKLCEAVKTGEIVGEPTDPLIAKADVTQFTCGAGNAAQPAKVELSATGGTGIYEYSFDGSDFSTTKKVYTVNEADADRNIPYVVRDANGCTDATGTVLIPKLVKPSDFDINLSGPITCSTLFITATITNVIGRTGAAYTYATIAPSPIVTTSATGVFNGLTPGNYVFLVTDVDTGCTKQLSKEIKDVIKINIEEQSLTDITCFGADNGKASFLVTGFGTATYTYQLDTDPAVAGPADGKIDLINLIPGDHRITVLDNATNCSKFIDFKIESPAELLVIDKTVTPLGCTTDGKVVITADKGWGSYLFTLTEPDGTVLPVQTDGDFGGLKKVGVYNFSVQDAKGCILTDTFELFTPIEPVATIDVSSVYCYTGTGVGEGATIVVNATTPGTPAYTPSYQYSIDNGKTWQGNTFTDVAPGDYKVTVRDQFGCKAVTPVSVKINSQLLASATKEKELYCTGTTDGIIKLEAVGGYPAYSYTVTKDLTTTTGPFTFDNPGTTNYIVTASGSYKFTVTDTEGCSFDIPAVEMVPPSSINFDAVPTSPNCIEVPAQGDASNGQILVTLTGVTENTPYTYTLTRTAPTTGTPVVQTGSGLFTGLIAGMYEVTVESEKDCPLTKSNIEITAPIPVEAKALAAKFECTQPANAIKRTIVTVTGDGGTGSGTGAVSDYTYSDGTGWYLSNEFTVDAPKTPQTYTYYVKDKNGCVDDVQIIINPFPVLDSAKAELFIAADCPNLGVETIKVDIAGGTGAFEYQVSIDGAAYSTPATAITTGSTFNYLAPAGHSYQFKITDVNTLCTILTNVHDVPLYNTMKVFATASSQVTCNGLSDGAITINIENYTKNYNYDVLLGGVSVANGTGINATTNNPFTITGLAAGVNYIVKVTQTDYPSCDVDSNPVTITQPDLLDITGIDIKVENQNCNEDGTITVDPNSIVGGTRNYKFAILPITQAVTDADYSEVATKSVKTLKVGPADFDTWVVYVKDANGCPQSKQVNISLDPLPTITNVKVLNQCPTTDKYEIEVTADGLLKLQYSLDGVIYQDSNILEVNAPGDYKVWVWDKNQCPVTAPVSVTVLKPLTLYAEVKLPICKNSDGVITLFADGGTVSTPSSYVYTKNGGAPQPSNQFAGLGAGIYVFRVTDIVTGCYKEIKEEITLAADIIDAVATPRKTSCKGTADGGISVSLSAANINPQYVYSISGMGITPIVDQTSPEFNNLRSGNYTITVKSGRGCELQLVDVFVPEPDAIIVTASNTDFECTPNTNTNNNAIITVDNVTGGSGKYVTYQFMRDGVEVQIGDSKTYTQTDHLVGNYVVNVYDSNGCLGSSTAPISVAPFATLLDITFDVTPITCVTPETIQAIVATKGTLTAPLQYTLTGTDVNGTAIAPVVNNDGKFTVGIGNYLVTVLNTATHCTISQNHQVLDPNTFGFQVNAIRADICYGESTGNVELTLVDNRPYPADEAGAFRYTITGPMPLPITGKTTNAGPLQLTGLMAGRYEVVATLENSPGCDVRTTFDIGQPSTPLKSTVTHTRITCASANSDDGTINVFAEGGWEGTYQYELVGPVSYDYSEFGYFQKLTPGDYTVNARDSKGCIVSEVVHLVIPDAITFNAAATSTVLTCYGDNSGVITVTNPQGGEGANYVYSLSYTMENGEIEVLGPQELNVFTGLSAGTYTVSVSDSFSCETIMPTTITLVNPAKVEAELSLKDNITCLTDATLTLTATGGTGPYTYSEDGTTYSVPFNNSTTFSVAVGTHRYFVKDNLGCVSVISNDVKIEPVVPLAIELDLRNATVNCTGEFIAMIVAKATGGLGNYQYSLLNGAGVEIRPAQADGIFAALNAADGPYTVHVVSGDCTQNSTATTVTEPVNPLTSSYDVVPVKCFGEKNGAIKITASGGTGVIKYAISPYLDQFVESGDFQFLEAGFYTVIVQDILGCNVIYKDIEIKEPTVLIASEIPNSMIPEICKDDKDGAFFIQIKGGTAPYFESLDNEKGPYLPVTGLTKDYLNQVGGTHNVYIKDSNGCTSKVEIRMPEPVILNPTFDINYDCVNNSQSNMVTVTVDKSNTDLSQVDYALDSDVGPFQPSNIFTNVAPGKHYIVARHTNGCKVPTASFDIKAYDPLTLIKTPGKEEMNILSVTAAGGAPGYEYSFNGEPFTSSNKYKIYKTADYIVIVRDRNGCTATITLPGIYTDICLDNYFTPGGATNTTWGPGCTNIYNNLEFSIFDRYGRVIAKYHYGQKWDGRYNGADLPSGDYWYVLKLNDAKDDREFVGHFTLYR</sequence>
<keyword evidence="1" id="KW-0732">Signal</keyword>
<dbReference type="InterPro" id="IPR026341">
    <property type="entry name" value="T9SS_type_B"/>
</dbReference>
<evidence type="ECO:0000313" key="2">
    <source>
        <dbReference type="EMBL" id="CAA9194565.1"/>
    </source>
</evidence>
<dbReference type="Pfam" id="PF13573">
    <property type="entry name" value="SprB"/>
    <property type="match status" value="5"/>
</dbReference>
<evidence type="ECO:0008006" key="4">
    <source>
        <dbReference type="Google" id="ProtNLM"/>
    </source>
</evidence>
<dbReference type="EMBL" id="CADCSU010000023">
    <property type="protein sequence ID" value="CAA9194565.1"/>
    <property type="molecule type" value="Genomic_DNA"/>
</dbReference>
<name>A0A6J4G892_9FLAO</name>
<reference evidence="2 3" key="1">
    <citation type="submission" date="2020-02" db="EMBL/GenBank/DDBJ databases">
        <authorList>
            <person name="Criscuolo A."/>
        </authorList>
    </citation>
    <scope>NUCLEOTIDE SEQUENCE [LARGE SCALE GENOMIC DNA]</scope>
    <source>
        <strain evidence="2">CIP105534</strain>
    </source>
</reference>
<gene>
    <name evidence="2" type="ORF">FLA105534_00224</name>
</gene>
<feature type="signal peptide" evidence="1">
    <location>
        <begin position="1"/>
        <end position="26"/>
    </location>
</feature>